<protein>
    <submittedName>
        <fullName evidence="2">Peptidoglycan-binding protein</fullName>
    </submittedName>
</protein>
<evidence type="ECO:0000313" key="3">
    <source>
        <dbReference type="Proteomes" id="UP000027451"/>
    </source>
</evidence>
<dbReference type="CDD" id="cd00118">
    <property type="entry name" value="LysM"/>
    <property type="match status" value="1"/>
</dbReference>
<evidence type="ECO:0000259" key="1">
    <source>
        <dbReference type="PROSITE" id="PS51782"/>
    </source>
</evidence>
<proteinExistence type="predicted"/>
<keyword evidence="3" id="KW-1185">Reference proteome</keyword>
<reference evidence="2 3" key="1">
    <citation type="submission" date="2014-03" db="EMBL/GenBank/DDBJ databases">
        <title>Draft Genome Sequences of Four Burkholderia Strains.</title>
        <authorList>
            <person name="Liu X.Y."/>
            <person name="Li C.X."/>
            <person name="Xu J.H."/>
        </authorList>
    </citation>
    <scope>NUCLEOTIDE SEQUENCE [LARGE SCALE GENOMIC DNA]</scope>
    <source>
        <strain evidence="2 3">OP-1</strain>
    </source>
</reference>
<gene>
    <name evidence="2" type="ORF">BG60_19035</name>
</gene>
<dbReference type="Proteomes" id="UP000027451">
    <property type="component" value="Unassembled WGS sequence"/>
</dbReference>
<dbReference type="Gene3D" id="3.10.350.10">
    <property type="entry name" value="LysM domain"/>
    <property type="match status" value="1"/>
</dbReference>
<feature type="domain" description="LysM" evidence="1">
    <location>
        <begin position="149"/>
        <end position="202"/>
    </location>
</feature>
<organism evidence="2 3">
    <name type="scientific">Caballeronia zhejiangensis</name>
    <dbReference type="NCBI Taxonomy" id="871203"/>
    <lineage>
        <taxon>Bacteria</taxon>
        <taxon>Pseudomonadati</taxon>
        <taxon>Pseudomonadota</taxon>
        <taxon>Betaproteobacteria</taxon>
        <taxon>Burkholderiales</taxon>
        <taxon>Burkholderiaceae</taxon>
        <taxon>Caballeronia</taxon>
    </lineage>
</organism>
<dbReference type="Pfam" id="PF01476">
    <property type="entry name" value="LysM"/>
    <property type="match status" value="1"/>
</dbReference>
<dbReference type="RefSeq" id="WP_034473394.1">
    <property type="nucleotide sequence ID" value="NZ_CP084283.1"/>
</dbReference>
<dbReference type="EMBL" id="JFHD01000029">
    <property type="protein sequence ID" value="KDR26976.1"/>
    <property type="molecule type" value="Genomic_DNA"/>
</dbReference>
<dbReference type="AlphaFoldDB" id="A0A656QH46"/>
<dbReference type="SMART" id="SM00257">
    <property type="entry name" value="LysM"/>
    <property type="match status" value="1"/>
</dbReference>
<dbReference type="InterPro" id="IPR018392">
    <property type="entry name" value="LysM"/>
</dbReference>
<evidence type="ECO:0000313" key="2">
    <source>
        <dbReference type="EMBL" id="KDR26976.1"/>
    </source>
</evidence>
<dbReference type="InterPro" id="IPR036779">
    <property type="entry name" value="LysM_dom_sf"/>
</dbReference>
<accession>A0A656QH46</accession>
<dbReference type="SUPFAM" id="SSF54106">
    <property type="entry name" value="LysM domain"/>
    <property type="match status" value="1"/>
</dbReference>
<comment type="caution">
    <text evidence="2">The sequence shown here is derived from an EMBL/GenBank/DDBJ whole genome shotgun (WGS) entry which is preliminary data.</text>
</comment>
<sequence>MADNSAPSFDKWRDGISAAVGDDRWNSWDNEVQLAVSEFNHHLIGNAGYRPLDWRIIKAMTWVESGANSSEWKKKPMQIGVAGDPGLSALLSAKEGGDLILPPAWKSRLTVASVRADPLHNIRAGVGYLLMRSARFEYRSVLDGDSRTFDVTVKGGDSLEKIAKAQGSTVDVLKSLNPAANILRSGQILKCRKASIGQVITGWRPINSAMIANRYNGGGDSEYAKKFDYVWTIIAR</sequence>
<dbReference type="PROSITE" id="PS51782">
    <property type="entry name" value="LYSM"/>
    <property type="match status" value="1"/>
</dbReference>
<name>A0A656QH46_9BURK</name>